<evidence type="ECO:0000256" key="1">
    <source>
        <dbReference type="ARBA" id="ARBA00006100"/>
    </source>
</evidence>
<dbReference type="GO" id="GO:0046872">
    <property type="term" value="F:metal ion binding"/>
    <property type="evidence" value="ECO:0007669"/>
    <property type="project" value="UniProtKB-UniRule"/>
</dbReference>
<evidence type="ECO:0000259" key="3">
    <source>
        <dbReference type="PROSITE" id="PS51918"/>
    </source>
</evidence>
<evidence type="ECO:0000313" key="4">
    <source>
        <dbReference type="EMBL" id="GBF56698.1"/>
    </source>
</evidence>
<keyword evidence="2" id="KW-0479">Metal-binding</keyword>
<dbReference type="GO" id="GO:0004109">
    <property type="term" value="F:coproporphyrinogen oxidase activity"/>
    <property type="evidence" value="ECO:0007669"/>
    <property type="project" value="InterPro"/>
</dbReference>
<accession>A0A2P2E6M2</accession>
<dbReference type="Proteomes" id="UP000245086">
    <property type="component" value="Unassembled WGS sequence"/>
</dbReference>
<dbReference type="SUPFAM" id="SSF102114">
    <property type="entry name" value="Radical SAM enzymes"/>
    <property type="match status" value="1"/>
</dbReference>
<proteinExistence type="inferred from homology"/>
<dbReference type="NCBIfam" id="TIGR00539">
    <property type="entry name" value="hemN_rel"/>
    <property type="match status" value="1"/>
</dbReference>
<dbReference type="SFLD" id="SFLDF00562">
    <property type="entry name" value="HemN-like__clustered_with_heat"/>
    <property type="match status" value="1"/>
</dbReference>
<protein>
    <recommendedName>
        <fullName evidence="2">Heme chaperone HemW</fullName>
    </recommendedName>
</protein>
<gene>
    <name evidence="4" type="primary">hemN</name>
    <name evidence="4" type="ORF">PbB2_00355</name>
</gene>
<dbReference type="PROSITE" id="PS51918">
    <property type="entry name" value="RADICAL_SAM"/>
    <property type="match status" value="1"/>
</dbReference>
<dbReference type="SFLD" id="SFLDG01065">
    <property type="entry name" value="anaerobic_coproporphyrinogen-I"/>
    <property type="match status" value="1"/>
</dbReference>
<keyword evidence="2" id="KW-0143">Chaperone</keyword>
<keyword evidence="2" id="KW-0349">Heme</keyword>
<dbReference type="CDD" id="cd01335">
    <property type="entry name" value="Radical_SAM"/>
    <property type="match status" value="1"/>
</dbReference>
<organism evidence="4 5">
    <name type="scientific">Candidatus Phycosocius bacilliformis</name>
    <dbReference type="NCBI Taxonomy" id="1445552"/>
    <lineage>
        <taxon>Bacteria</taxon>
        <taxon>Pseudomonadati</taxon>
        <taxon>Pseudomonadota</taxon>
        <taxon>Alphaproteobacteria</taxon>
        <taxon>Caulobacterales</taxon>
        <taxon>Caulobacterales incertae sedis</taxon>
        <taxon>Candidatus Phycosocius</taxon>
    </lineage>
</organism>
<dbReference type="InterPro" id="IPR006638">
    <property type="entry name" value="Elp3/MiaA/NifB-like_rSAM"/>
</dbReference>
<dbReference type="GO" id="GO:0005737">
    <property type="term" value="C:cytoplasm"/>
    <property type="evidence" value="ECO:0007669"/>
    <property type="project" value="UniProtKB-SubCell"/>
</dbReference>
<keyword evidence="2" id="KW-0408">Iron</keyword>
<dbReference type="SFLD" id="SFLDS00029">
    <property type="entry name" value="Radical_SAM"/>
    <property type="match status" value="1"/>
</dbReference>
<dbReference type="InterPro" id="IPR004559">
    <property type="entry name" value="HemW-like"/>
</dbReference>
<dbReference type="GO" id="GO:0006779">
    <property type="term" value="P:porphyrin-containing compound biosynthetic process"/>
    <property type="evidence" value="ECO:0007669"/>
    <property type="project" value="InterPro"/>
</dbReference>
<comment type="similarity">
    <text evidence="1">Belongs to the anaerobic coproporphyrinogen-III oxidase family. HemW subfamily.</text>
</comment>
<dbReference type="PANTHER" id="PTHR13932">
    <property type="entry name" value="COPROPORPHYRINIGEN III OXIDASE"/>
    <property type="match status" value="1"/>
</dbReference>
<dbReference type="SFLD" id="SFLDF00288">
    <property type="entry name" value="HemN-like__clustered_with_nucl"/>
    <property type="match status" value="1"/>
</dbReference>
<dbReference type="SMART" id="SM00729">
    <property type="entry name" value="Elp3"/>
    <property type="match status" value="1"/>
</dbReference>
<dbReference type="EMBL" id="BFBR01000001">
    <property type="protein sequence ID" value="GBF56698.1"/>
    <property type="molecule type" value="Genomic_DNA"/>
</dbReference>
<reference evidence="4" key="1">
    <citation type="journal article" date="2018" name="Genome Announc.">
        <title>Draft Genome Sequence of "Candidatus Phycosocius bacilliformis," an Alphaproteobacterial Ectosymbiont of the Hydrocarbon-Producing Green Alga Botryococcus braunii.</title>
        <authorList>
            <person name="Tanabe Y."/>
            <person name="Yamaguchi H."/>
            <person name="Watanabe M.M."/>
        </authorList>
    </citation>
    <scope>NUCLEOTIDE SEQUENCE [LARGE SCALE GENOMIC DNA]</scope>
    <source>
        <strain evidence="4">BOTRYCO-2</strain>
    </source>
</reference>
<comment type="caution">
    <text evidence="4">The sequence shown here is derived from an EMBL/GenBank/DDBJ whole genome shotgun (WGS) entry which is preliminary data.</text>
</comment>
<keyword evidence="2" id="KW-0949">S-adenosyl-L-methionine</keyword>
<dbReference type="InterPro" id="IPR058240">
    <property type="entry name" value="rSAM_sf"/>
</dbReference>
<evidence type="ECO:0000313" key="5">
    <source>
        <dbReference type="Proteomes" id="UP000245086"/>
    </source>
</evidence>
<dbReference type="Gene3D" id="3.30.750.200">
    <property type="match status" value="1"/>
</dbReference>
<dbReference type="InterPro" id="IPR034505">
    <property type="entry name" value="Coproporphyrinogen-III_oxidase"/>
</dbReference>
<keyword evidence="2" id="KW-0004">4Fe-4S</keyword>
<dbReference type="InterPro" id="IPR007197">
    <property type="entry name" value="rSAM"/>
</dbReference>
<dbReference type="OrthoDB" id="9808022at2"/>
<name>A0A2P2E6M2_9PROT</name>
<dbReference type="AlphaFoldDB" id="A0A2P2E6M2"/>
<sequence>MTHRQLGLYIHWPYCAAICPYCDFNVYRARGADTAPLVDAILADLAYWRAQTGPRPLASLFFGGGTPSLMDPADVARVIETADRLWDLEASVEISLEANPTDAEAARFADLRAAGVERLSLGVQALDDPSLKALGRFHSAAEAMAAADLARQLFPRLSIDLIYARQDQTLAAWQDELMRALALNPDHVSPYQLTIEPGTAFARAAARGRLKVPDPDLAADFYTLTQDVLEGVGFDAYEVSNHARGHDNRSRHNLLYWRSQDWIGVGPGAHGRLGWGGERRASKALDRPRDYVDQVTARGHAIDELETLSPEAVRDEFWLMGLRLQDGLPLADAPRPALSDNKIRRNLEHGWMWQSDTHLGLTAQGRLLADAVIGDLLAD</sequence>
<comment type="subcellular location">
    <subcellularLocation>
        <location evidence="2">Cytoplasm</location>
    </subcellularLocation>
</comment>
<keyword evidence="2" id="KW-0963">Cytoplasm</keyword>
<evidence type="ECO:0000256" key="2">
    <source>
        <dbReference type="RuleBase" id="RU364116"/>
    </source>
</evidence>
<dbReference type="RefSeq" id="WP_108983559.1">
    <property type="nucleotide sequence ID" value="NZ_BFBR01000001.1"/>
</dbReference>
<keyword evidence="2" id="KW-0411">Iron-sulfur</keyword>
<keyword evidence="5" id="KW-1185">Reference proteome</keyword>
<dbReference type="Pfam" id="PF04055">
    <property type="entry name" value="Radical_SAM"/>
    <property type="match status" value="1"/>
</dbReference>
<dbReference type="GO" id="GO:0051539">
    <property type="term" value="F:4 iron, 4 sulfur cluster binding"/>
    <property type="evidence" value="ECO:0007669"/>
    <property type="project" value="UniProtKB-UniRule"/>
</dbReference>
<comment type="function">
    <text evidence="2">Probably acts as a heme chaperone, transferring heme to an unknown acceptor. Binds one molecule of heme per monomer, possibly covalently. Binds 1 [4Fe-4S] cluster. The cluster is coordinated with 3 cysteines and an exchangeable S-adenosyl-L-methionine.</text>
</comment>
<feature type="domain" description="Radical SAM core" evidence="3">
    <location>
        <begin position="1"/>
        <end position="235"/>
    </location>
</feature>
<dbReference type="PANTHER" id="PTHR13932:SF5">
    <property type="entry name" value="RADICAL S-ADENOSYL METHIONINE DOMAIN-CONTAINING PROTEIN 1, MITOCHONDRIAL"/>
    <property type="match status" value="1"/>
</dbReference>